<sequence>MAGVTPTVLDPVLGIPYFSSETLAAIQRSGPVAVEIPGTRTQSNETGIYRSVLSPARLLDGTPSARTASGLFSSMAKHYANVPCLGYRPMRLLPDGTVTWDNHFEWQDYATIERRRIHIGQGILETWIQHLGGQATDVFHVGLYGQNSRELLLTDLACGSQKLPSVAIYDTLGPTAAEFIIRHGECPIVAATASKLPGLLATASRCPNFRGIIVLDSGVNPLAPTQITAARPWAAEKGLAIWTLEEIEALGAQSALGPRPPQPDDLAVISYTSGTTGDPKGAMLSQRNLVSVALSVHTQSPRMSPGDKYLSHLPLAHVFEKLTVWFVFGFGGSIGFCRGDTALLMEDVQLLQPTLFVSVPRLFNRVYDKIIAGAQASPFKAWAMARALVAKRTRFLQTGDLHHALWDRLVFGKVRAALGGKTRYMLTGSAPIHRDVVTFLRLAFGARMAEGYGQTESAAGLTISFFESRDAGNVGGPLVCNEIKLVDCPENQYFVTDQPYPRGEIWVRGHNIFQGYYKDPVKTAEALTSDGWLKTGDIGQIDAQGRLTLIDRKKNIFKLSQGEYVAPEKIESSYLKSPWVAQIFVHGDSLRNELVAVIVPDFDQLAPHAVAQGWLRASDAPAPGTATPVPTPAALVELTAKPEVRDMIQRDLDRVARSEKLRGFEIVRRIHLAAQPMTIEQDLMTPTMKIKRAQAAKVFRPQIDALYAELEADSNSAASATVSQAASTGMTIVDGIKAKL</sequence>
<evidence type="ECO:0000313" key="7">
    <source>
        <dbReference type="Proteomes" id="UP000274922"/>
    </source>
</evidence>
<feature type="domain" description="AMP-dependent synthetase/ligase" evidence="3">
    <location>
        <begin position="127"/>
        <end position="517"/>
    </location>
</feature>
<keyword evidence="7" id="KW-1185">Reference proteome</keyword>
<evidence type="ECO:0000256" key="1">
    <source>
        <dbReference type="ARBA" id="ARBA00022741"/>
    </source>
</evidence>
<dbReference type="EMBL" id="ML009263">
    <property type="protein sequence ID" value="RKO97457.1"/>
    <property type="molecule type" value="Genomic_DNA"/>
</dbReference>
<proteinExistence type="predicted"/>
<dbReference type="Gene3D" id="3.40.50.12780">
    <property type="entry name" value="N-terminal domain of ligase-like"/>
    <property type="match status" value="1"/>
</dbReference>
<reference evidence="6 7" key="1">
    <citation type="journal article" date="2018" name="Nat. Microbiol.">
        <title>Leveraging single-cell genomics to expand the fungal tree of life.</title>
        <authorList>
            <person name="Ahrendt S.R."/>
            <person name="Quandt C.A."/>
            <person name="Ciobanu D."/>
            <person name="Clum A."/>
            <person name="Salamov A."/>
            <person name="Andreopoulos B."/>
            <person name="Cheng J.F."/>
            <person name="Woyke T."/>
            <person name="Pelin A."/>
            <person name="Henrissat B."/>
            <person name="Reynolds N.K."/>
            <person name="Benny G.L."/>
            <person name="Smith M.E."/>
            <person name="James T.Y."/>
            <person name="Grigoriev I.V."/>
        </authorList>
    </citation>
    <scope>NUCLEOTIDE SEQUENCE [LARGE SCALE GENOMIC DNA]</scope>
    <source>
        <strain evidence="6 7">ATCC 52028</strain>
    </source>
</reference>
<reference evidence="4" key="3">
    <citation type="submission" date="2018-08" db="EMBL/GenBank/DDBJ databases">
        <title>Leveraging single-cell genomics to expand the Fungal Tree of Life.</title>
        <authorList>
            <consortium name="DOE Joint Genome Institute"/>
            <person name="Ahrendt S.R."/>
            <person name="Quandt C.A."/>
            <person name="Ciobanu D."/>
            <person name="Clum A."/>
            <person name="Salamov A."/>
            <person name="Andreopoulos B."/>
            <person name="Cheng J.-F."/>
            <person name="Woyke T."/>
            <person name="Pelin A."/>
            <person name="Henrissat B."/>
            <person name="Reynolds N."/>
            <person name="Benny G.L."/>
            <person name="Smith M.E."/>
            <person name="James T.Y."/>
            <person name="Grigoriev I.V."/>
        </authorList>
    </citation>
    <scope>NUCLEOTIDE SEQUENCE</scope>
    <source>
        <strain evidence="4">ATCC 52028</strain>
    </source>
</reference>
<dbReference type="GO" id="GO:0004467">
    <property type="term" value="F:long-chain fatty acid-CoA ligase activity"/>
    <property type="evidence" value="ECO:0007669"/>
    <property type="project" value="TreeGrafter"/>
</dbReference>
<evidence type="ECO:0000313" key="4">
    <source>
        <dbReference type="EMBL" id="RKO97457.1"/>
    </source>
</evidence>
<evidence type="ECO:0000313" key="5">
    <source>
        <dbReference type="EMBL" id="RKP02488.1"/>
    </source>
</evidence>
<dbReference type="GO" id="GO:0016020">
    <property type="term" value="C:membrane"/>
    <property type="evidence" value="ECO:0007669"/>
    <property type="project" value="TreeGrafter"/>
</dbReference>
<dbReference type="Proteomes" id="UP000274922">
    <property type="component" value="Unassembled WGS sequence"/>
</dbReference>
<dbReference type="OrthoDB" id="1700726at2759"/>
<dbReference type="STRING" id="1555241.A0A4V1ITL3"/>
<gene>
    <name evidence="4" type="ORF">CAUPRSCDRAFT_6499</name>
    <name evidence="5" type="ORF">CXG81DRAFT_10727</name>
</gene>
<name>A0A4V1ITL3_9FUNG</name>
<dbReference type="InterPro" id="IPR042099">
    <property type="entry name" value="ANL_N_sf"/>
</dbReference>
<dbReference type="InterPro" id="IPR000873">
    <property type="entry name" value="AMP-dep_synth/lig_dom"/>
</dbReference>
<dbReference type="PANTHER" id="PTHR43272:SF33">
    <property type="entry name" value="AMP-BINDING DOMAIN-CONTAINING PROTEIN-RELATED"/>
    <property type="match status" value="1"/>
</dbReference>
<evidence type="ECO:0000256" key="2">
    <source>
        <dbReference type="ARBA" id="ARBA00022840"/>
    </source>
</evidence>
<dbReference type="PANTHER" id="PTHR43272">
    <property type="entry name" value="LONG-CHAIN-FATTY-ACID--COA LIGASE"/>
    <property type="match status" value="1"/>
</dbReference>
<dbReference type="Proteomes" id="UP000268535">
    <property type="component" value="Unassembled WGS sequence"/>
</dbReference>
<evidence type="ECO:0000259" key="3">
    <source>
        <dbReference type="Pfam" id="PF00501"/>
    </source>
</evidence>
<keyword evidence="1" id="KW-0547">Nucleotide-binding</keyword>
<keyword evidence="2" id="KW-0067">ATP-binding</keyword>
<dbReference type="AlphaFoldDB" id="A0A4V1ITL3"/>
<protein>
    <submittedName>
        <fullName evidence="4">Acetyl-CoA synthetase-like protein</fullName>
    </submittedName>
</protein>
<accession>A0A4V1ITL3</accession>
<dbReference type="Pfam" id="PF00501">
    <property type="entry name" value="AMP-binding"/>
    <property type="match status" value="1"/>
</dbReference>
<dbReference type="GO" id="GO:0005783">
    <property type="term" value="C:endoplasmic reticulum"/>
    <property type="evidence" value="ECO:0007669"/>
    <property type="project" value="TreeGrafter"/>
</dbReference>
<dbReference type="EMBL" id="ML014142">
    <property type="protein sequence ID" value="RKP02488.1"/>
    <property type="molecule type" value="Genomic_DNA"/>
</dbReference>
<organism evidence="4 6">
    <name type="scientific">Caulochytrium protostelioides</name>
    <dbReference type="NCBI Taxonomy" id="1555241"/>
    <lineage>
        <taxon>Eukaryota</taxon>
        <taxon>Fungi</taxon>
        <taxon>Fungi incertae sedis</taxon>
        <taxon>Chytridiomycota</taxon>
        <taxon>Chytridiomycota incertae sedis</taxon>
        <taxon>Chytridiomycetes</taxon>
        <taxon>Caulochytriales</taxon>
        <taxon>Caulochytriaceae</taxon>
        <taxon>Caulochytrium</taxon>
    </lineage>
</organism>
<reference evidence="5" key="2">
    <citation type="submission" date="2018-04" db="EMBL/GenBank/DDBJ databases">
        <title>Leveraging single-cell genomics to expand the Fungal Tree of Life.</title>
        <authorList>
            <consortium name="DOE Joint Genome Institute"/>
            <person name="Ahrendt S.R."/>
            <person name="Quandt C.A."/>
            <person name="Ciobanu D."/>
            <person name="Clum A."/>
            <person name="Salamov A."/>
            <person name="Andreopoulos B."/>
            <person name="Cheng J.-F."/>
            <person name="Woyke T."/>
            <person name="Pelin A."/>
            <person name="Henrissat B."/>
            <person name="Benny G.L."/>
            <person name="Smith M.E."/>
            <person name="James T.Y."/>
            <person name="Grigoriev I.V."/>
        </authorList>
    </citation>
    <scope>NUCLEOTIDE SEQUENCE</scope>
    <source>
        <strain evidence="5">ATCC 52028</strain>
    </source>
</reference>
<dbReference type="InterPro" id="IPR020845">
    <property type="entry name" value="AMP-binding_CS"/>
</dbReference>
<evidence type="ECO:0000313" key="6">
    <source>
        <dbReference type="Proteomes" id="UP000268535"/>
    </source>
</evidence>
<dbReference type="PROSITE" id="PS00455">
    <property type="entry name" value="AMP_BINDING"/>
    <property type="match status" value="1"/>
</dbReference>
<dbReference type="GO" id="GO:0005524">
    <property type="term" value="F:ATP binding"/>
    <property type="evidence" value="ECO:0007669"/>
    <property type="project" value="UniProtKB-KW"/>
</dbReference>
<dbReference type="SUPFAM" id="SSF56801">
    <property type="entry name" value="Acetyl-CoA synthetase-like"/>
    <property type="match status" value="1"/>
</dbReference>